<feature type="compositionally biased region" description="Low complexity" evidence="2">
    <location>
        <begin position="616"/>
        <end position="640"/>
    </location>
</feature>
<feature type="binding site" evidence="1">
    <location>
        <position position="935"/>
    </location>
    <ligand>
        <name>Zn(2+)</name>
        <dbReference type="ChEBI" id="CHEBI:29105"/>
    </ligand>
</feature>
<feature type="region of interest" description="Disordered" evidence="2">
    <location>
        <begin position="613"/>
        <end position="640"/>
    </location>
</feature>
<comment type="caution">
    <text evidence="4">The sequence shown here is derived from an EMBL/GenBank/DDBJ whole genome shotgun (WGS) entry which is preliminary data.</text>
</comment>
<dbReference type="Pfam" id="PF05147">
    <property type="entry name" value="LANC_like"/>
    <property type="match status" value="1"/>
</dbReference>
<name>A0A2N1PKT2_9BACT</name>
<evidence type="ECO:0000256" key="1">
    <source>
        <dbReference type="PIRSR" id="PIRSR607822-1"/>
    </source>
</evidence>
<accession>A0A2N1PKT2</accession>
<feature type="binding site" evidence="1">
    <location>
        <position position="982"/>
    </location>
    <ligand>
        <name>Zn(2+)</name>
        <dbReference type="ChEBI" id="CHEBI:29105"/>
    </ligand>
</feature>
<dbReference type="GO" id="GO:0005975">
    <property type="term" value="P:carbohydrate metabolic process"/>
    <property type="evidence" value="ECO:0007669"/>
    <property type="project" value="InterPro"/>
</dbReference>
<gene>
    <name evidence="4" type="ORF">CVV64_16645</name>
</gene>
<dbReference type="Pfam" id="PF13575">
    <property type="entry name" value="DUF4135"/>
    <property type="match status" value="1"/>
</dbReference>
<dbReference type="GO" id="GO:0031179">
    <property type="term" value="P:peptide modification"/>
    <property type="evidence" value="ECO:0007669"/>
    <property type="project" value="InterPro"/>
</dbReference>
<dbReference type="GO" id="GO:0046872">
    <property type="term" value="F:metal ion binding"/>
    <property type="evidence" value="ECO:0007669"/>
    <property type="project" value="UniProtKB-KW"/>
</dbReference>
<dbReference type="InterPro" id="IPR012341">
    <property type="entry name" value="6hp_glycosidase-like_sf"/>
</dbReference>
<dbReference type="CDD" id="cd04792">
    <property type="entry name" value="LanM-like"/>
    <property type="match status" value="1"/>
</dbReference>
<dbReference type="NCBIfam" id="TIGR03897">
    <property type="entry name" value="lanti_2_LanM"/>
    <property type="match status" value="1"/>
</dbReference>
<evidence type="ECO:0000313" key="4">
    <source>
        <dbReference type="EMBL" id="PKK88945.1"/>
    </source>
</evidence>
<reference evidence="4 5" key="1">
    <citation type="journal article" date="2017" name="ISME J.">
        <title>Potential for microbial H2 and metal transformations associated with novel bacteria and archaea in deep terrestrial subsurface sediments.</title>
        <authorList>
            <person name="Hernsdorf A.W."/>
            <person name="Amano Y."/>
            <person name="Miyakawa K."/>
            <person name="Ise K."/>
            <person name="Suzuki Y."/>
            <person name="Anantharaman K."/>
            <person name="Probst A."/>
            <person name="Burstein D."/>
            <person name="Thomas B.C."/>
            <person name="Banfield J.F."/>
        </authorList>
    </citation>
    <scope>NUCLEOTIDE SEQUENCE [LARGE SCALE GENOMIC DNA]</scope>
    <source>
        <strain evidence="4">HGW-Wallbacteria-1</strain>
    </source>
</reference>
<protein>
    <recommendedName>
        <fullName evidence="3">Lantibiotic biosynthesis protein dehydration domain-containing protein</fullName>
    </recommendedName>
</protein>
<dbReference type="EMBL" id="PGXC01000030">
    <property type="protein sequence ID" value="PKK88945.1"/>
    <property type="molecule type" value="Genomic_DNA"/>
</dbReference>
<dbReference type="Proteomes" id="UP000233256">
    <property type="component" value="Unassembled WGS sequence"/>
</dbReference>
<evidence type="ECO:0000313" key="5">
    <source>
        <dbReference type="Proteomes" id="UP000233256"/>
    </source>
</evidence>
<dbReference type="Gene3D" id="1.50.10.10">
    <property type="match status" value="1"/>
</dbReference>
<keyword evidence="1" id="KW-0862">Zinc</keyword>
<evidence type="ECO:0000256" key="2">
    <source>
        <dbReference type="SAM" id="MobiDB-lite"/>
    </source>
</evidence>
<dbReference type="PIRSF" id="PIRSF037228">
    <property type="entry name" value="Lant_mod_RumM"/>
    <property type="match status" value="1"/>
</dbReference>
<dbReference type="AlphaFoldDB" id="A0A2N1PKT2"/>
<keyword evidence="1" id="KW-0479">Metal-binding</keyword>
<dbReference type="InterPro" id="IPR025410">
    <property type="entry name" value="Lant_dehyd"/>
</dbReference>
<organism evidence="4 5">
    <name type="scientific">Candidatus Wallbacteria bacterium HGW-Wallbacteria-1</name>
    <dbReference type="NCBI Taxonomy" id="2013854"/>
    <lineage>
        <taxon>Bacteria</taxon>
        <taxon>Candidatus Walliibacteriota</taxon>
    </lineage>
</organism>
<dbReference type="InterPro" id="IPR007822">
    <property type="entry name" value="LANC-like"/>
</dbReference>
<dbReference type="PRINTS" id="PR01950">
    <property type="entry name" value="LANCSUPER"/>
</dbReference>
<proteinExistence type="predicted"/>
<dbReference type="SMART" id="SM01260">
    <property type="entry name" value="LANC_like"/>
    <property type="match status" value="1"/>
</dbReference>
<dbReference type="InterPro" id="IPR017146">
    <property type="entry name" value="Lanti_2_LanM"/>
</dbReference>
<sequence length="1069" mass="120846">MNTKPGTIIHSAMTHDELAASIQPEWVHFLEMFLNSISGDSELFHAGCPFIKTDHPLPFEELFIPLLNDPKMSRSFICEDLEHLVSDDAFTDLQRGLLYRLVHIISPRLHEGFDVFRLLWSPESLMSGKSSESREAYRGYLEHLKKGGLRELLLKYPVLSRIIGIYISDWHFFAGELIRRFSNDASMIQSRFFQNEIPGRITNIEFFLSDPHCKGRTVSIITFESGSKVVYKPKNQKVEECWFHLIQWLKVNGAPDTGIAPEVLDKGDYGWAEFIEYLPCKCVDEVRGYYYRSGSLLFLLTIFQATDIHMENIIAHGDAPALIDTETLMHPWLTNRIKKSLKQDNALSLGRRLLRESTLSTGYLPAWSSSGEFESRNVGGLLPQDEQIFATDSYIHVNTDAMKKGPARYESKKTRHLPVCNGNEYSVIAYRDTLKQGFRDMYEYFMRVSANLLEPQGPVTCFKNSEVRYVARQTLLYMMLLNRSFSKGNLHDLDAWMRSFDFLTKAGNLSDSDTDNADIAESEKRTLNLLNIPRFHAEAGGRDLILPDGSKLKDFFSTSSYDQVIERIKTLDVFPLELNIKLIDHAFENLFGNHVNHSHEPIRCRMADFIPEYSEQPDQPDQQDQPSQSRQSRQSRQPHQLRQSLLKHTLKLGEILCSAAVIHNGTAAWIGNTPLGESSRFNIDALAYDLYGGSPGTALFLASLYHKTGEDKYRDIALQGIMPLFQQLDQGDPEFIRKFGIGGGTGLGSSIYALMKISDFLCDSQCLSYARKAADLLCSLLDNDKDPATEKPATEKPAAEKPAADDLAVDVIKGLAGALLGIISLHEREGDPKHKDAAIRIAKMIIERQIAHGDFRGGWMHQRHQPHIGFAHGATGIAYSLSRVFRIWPDKILLQSVKSAVEYENRYFSVAHGNWPDFKAMTRFGGEPQFPNQWCYGAAGIGIGRIGILDSIEWDDHTLSRDIERACCLMEKLDLNRLDTLCCGLSAILELCILMENYGPGQKIPIQVSKVRDKVAGHMINRHTEHGFFQCGGGRDEMNPSLFTGVAGIGYQFLRFLDPAEYPSLLLWR</sequence>
<feature type="domain" description="Lantibiotic biosynthesis protein dehydration" evidence="3">
    <location>
        <begin position="156"/>
        <end position="537"/>
    </location>
</feature>
<dbReference type="SUPFAM" id="SSF158745">
    <property type="entry name" value="LanC-like"/>
    <property type="match status" value="1"/>
</dbReference>
<evidence type="ECO:0000259" key="3">
    <source>
        <dbReference type="Pfam" id="PF13575"/>
    </source>
</evidence>